<accession>A0A1L6BYP3</accession>
<protein>
    <submittedName>
        <fullName evidence="1">Uncharacterized protein</fullName>
    </submittedName>
</protein>
<dbReference type="Proteomes" id="UP000225965">
    <property type="component" value="Segment"/>
</dbReference>
<gene>
    <name evidence="1" type="primary">145</name>
    <name evidence="1" type="ORF">PBI_MRMAGOO_145</name>
</gene>
<dbReference type="KEGG" id="vg:63210687"/>
<dbReference type="GeneID" id="63210687"/>
<sequence length="75" mass="8043">MTEFYTIIARDGDELTADTQASSNAHNSVRSYKTQKAAESAITRGARVPGLKYSVLGTYIADDGTVTTRWAGGEV</sequence>
<name>A0A1L6BYP3_9CAUD</name>
<dbReference type="RefSeq" id="YP_010014030.1">
    <property type="nucleotide sequence ID" value="NC_053515.1"/>
</dbReference>
<evidence type="ECO:0000313" key="1">
    <source>
        <dbReference type="EMBL" id="APQ42227.1"/>
    </source>
</evidence>
<evidence type="ECO:0000313" key="2">
    <source>
        <dbReference type="Proteomes" id="UP000225965"/>
    </source>
</evidence>
<reference evidence="1 2" key="1">
    <citation type="submission" date="2016-11" db="EMBL/GenBank/DDBJ databases">
        <authorList>
            <person name="Brown T."/>
            <person name="Davidson K."/>
            <person name="Doll Z."/>
            <person name="Jansson R."/>
            <person name="Janyszek T."/>
            <person name="Lwin C."/>
            <person name="Patil S."/>
            <person name="Piper J."/>
            <person name="Rajendiran N."/>
            <person name="Rittenhouse N.L."/>
            <person name="Younker T.P."/>
            <person name="Zhang J."/>
            <person name="Garlena R.A."/>
            <person name="Russell D.A."/>
            <person name="Pope W.H."/>
            <person name="Jacobs-Sera D."/>
            <person name="Hatfull G.F."/>
        </authorList>
    </citation>
    <scope>NUCLEOTIDE SEQUENCE [LARGE SCALE GENOMIC DNA]</scope>
</reference>
<keyword evidence="2" id="KW-1185">Reference proteome</keyword>
<organism evidence="1 2">
    <name type="scientific">Mycobacterium phage MrMagoo</name>
    <dbReference type="NCBI Taxonomy" id="1927020"/>
    <lineage>
        <taxon>Viruses</taxon>
        <taxon>Duplodnaviria</taxon>
        <taxon>Heunggongvirae</taxon>
        <taxon>Uroviricota</taxon>
        <taxon>Caudoviricetes</taxon>
        <taxon>Vilmaviridae</taxon>
        <taxon>Mclasvirinae</taxon>
        <taxon>Reyvirus</taxon>
        <taxon>Reyvirus mrmagoo</taxon>
    </lineage>
</organism>
<dbReference type="EMBL" id="KY223999">
    <property type="protein sequence ID" value="APQ42227.1"/>
    <property type="molecule type" value="Genomic_DNA"/>
</dbReference>
<proteinExistence type="predicted"/>